<dbReference type="PANTHER" id="PTHR46771:SF5">
    <property type="entry name" value="DETERIN"/>
    <property type="match status" value="1"/>
</dbReference>
<dbReference type="SMART" id="SM00238">
    <property type="entry name" value="BIR"/>
    <property type="match status" value="1"/>
</dbReference>
<dbReference type="Pfam" id="PF00653">
    <property type="entry name" value="BIR"/>
    <property type="match status" value="1"/>
</dbReference>
<dbReference type="CDD" id="cd00022">
    <property type="entry name" value="BIR"/>
    <property type="match status" value="1"/>
</dbReference>
<feature type="region of interest" description="Disordered" evidence="3">
    <location>
        <begin position="1651"/>
        <end position="1679"/>
    </location>
</feature>
<evidence type="ECO:0000256" key="3">
    <source>
        <dbReference type="SAM" id="MobiDB-lite"/>
    </source>
</evidence>
<evidence type="ECO:0000256" key="1">
    <source>
        <dbReference type="ARBA" id="ARBA00022723"/>
    </source>
</evidence>
<reference evidence="4" key="2">
    <citation type="submission" date="2012-12" db="EMBL/GenBank/DDBJ databases">
        <authorList>
            <person name="Gao Y.W."/>
            <person name="Fan S.T."/>
            <person name="Sun H.T."/>
            <person name="Wang Z."/>
            <person name="Gao X.L."/>
            <person name="Li Y.G."/>
            <person name="Wang T.C."/>
            <person name="Zhang K."/>
            <person name="Xu W.W."/>
            <person name="Yu Z.J."/>
            <person name="Xia X.Z."/>
        </authorList>
    </citation>
    <scope>NUCLEOTIDE SEQUENCE</scope>
    <source>
        <strain evidence="4">FR3</strain>
    </source>
</reference>
<dbReference type="SUPFAM" id="SSF57924">
    <property type="entry name" value="Inhibitor of apoptosis (IAP) repeat"/>
    <property type="match status" value="1"/>
</dbReference>
<dbReference type="EMBL" id="LN857024">
    <property type="protein sequence ID" value="CTP81696.1"/>
    <property type="molecule type" value="Genomic_DNA"/>
</dbReference>
<keyword evidence="2" id="KW-0862">Zinc</keyword>
<dbReference type="Gene3D" id="1.10.1170.10">
    <property type="entry name" value="Inhibitor Of Apoptosis Protein (2mihbC-IAP-1), Chain A"/>
    <property type="match status" value="1"/>
</dbReference>
<feature type="compositionally biased region" description="Polar residues" evidence="3">
    <location>
        <begin position="1657"/>
        <end position="1679"/>
    </location>
</feature>
<gene>
    <name evidence="4" type="ORF">Bm1051</name>
    <name evidence="4" type="ORF">BM_Bm1051</name>
</gene>
<name>A0A0I9N6U9_BRUMA</name>
<dbReference type="PANTHER" id="PTHR46771">
    <property type="entry name" value="DETERIN"/>
    <property type="match status" value="1"/>
</dbReference>
<dbReference type="InterPro" id="IPR051190">
    <property type="entry name" value="Baculoviral_IAP"/>
</dbReference>
<reference evidence="4" key="1">
    <citation type="journal article" date="2007" name="Science">
        <title>Draft genome of the filarial nematode parasite Brugia malayi.</title>
        <authorList>
            <person name="Ghedin E."/>
            <person name="Wang S."/>
            <person name="Spiro D."/>
            <person name="Caler E."/>
            <person name="Zhao Q."/>
            <person name="Crabtree J."/>
            <person name="Allen J.E."/>
            <person name="Delcher A.L."/>
            <person name="Guiliano D.B."/>
            <person name="Miranda-Saavedra D."/>
            <person name="Angiuoli S.V."/>
            <person name="Creasy T."/>
            <person name="Amedeo P."/>
            <person name="Haas B."/>
            <person name="El-Sayed N.M."/>
            <person name="Wortman J.R."/>
            <person name="Feldblyum T."/>
            <person name="Tallon L."/>
            <person name="Schatz M."/>
            <person name="Shumway M."/>
            <person name="Koo H."/>
            <person name="Salzberg S.L."/>
            <person name="Schobel S."/>
            <person name="Pertea M."/>
            <person name="Pop M."/>
            <person name="White O."/>
            <person name="Barton G.J."/>
            <person name="Carlow C.K."/>
            <person name="Crawford M.J."/>
            <person name="Daub J."/>
            <person name="Dimmic M.W."/>
            <person name="Estes C.F."/>
            <person name="Foster J.M."/>
            <person name="Ganatra M."/>
            <person name="Gregory W.F."/>
            <person name="Johnson N.M."/>
            <person name="Jin J."/>
            <person name="Komuniecki R."/>
            <person name="Korf I."/>
            <person name="Kumar S."/>
            <person name="Laney S."/>
            <person name="Li B.W."/>
            <person name="Li W."/>
            <person name="Lindblom T.H."/>
            <person name="Lustigman S."/>
            <person name="Ma D."/>
            <person name="Maina C.V."/>
            <person name="Martin D.M."/>
            <person name="McCarter J.P."/>
            <person name="McReynolds L."/>
            <person name="Mitreva M."/>
            <person name="Nutman T.B."/>
            <person name="Parkinson J."/>
            <person name="Peregrin-Alvarez J.M."/>
            <person name="Poole C."/>
            <person name="Ren Q."/>
            <person name="Saunders L."/>
            <person name="Sluder A.E."/>
            <person name="Smith K."/>
            <person name="Stanke M."/>
            <person name="Unnasch T.R."/>
            <person name="Ware J."/>
            <person name="Wei A.D."/>
            <person name="Weil G."/>
            <person name="Williams D.J."/>
            <person name="Zhang Y."/>
            <person name="Williams S.A."/>
            <person name="Fraser-Liggett C."/>
            <person name="Slatko B."/>
            <person name="Blaxter M.L."/>
            <person name="Scott A.L."/>
        </authorList>
    </citation>
    <scope>NUCLEOTIDE SEQUENCE</scope>
    <source>
        <strain evidence="4">FR3</strain>
    </source>
</reference>
<evidence type="ECO:0000313" key="4">
    <source>
        <dbReference type="EMBL" id="CTP81696.1"/>
    </source>
</evidence>
<protein>
    <submittedName>
        <fullName evidence="4">Bm1051</fullName>
    </submittedName>
</protein>
<dbReference type="InterPro" id="IPR001370">
    <property type="entry name" value="BIR_rpt"/>
</dbReference>
<organism evidence="4">
    <name type="scientific">Brugia malayi</name>
    <name type="common">Filarial nematode worm</name>
    <dbReference type="NCBI Taxonomy" id="6279"/>
    <lineage>
        <taxon>Eukaryota</taxon>
        <taxon>Metazoa</taxon>
        <taxon>Ecdysozoa</taxon>
        <taxon>Nematoda</taxon>
        <taxon>Chromadorea</taxon>
        <taxon>Rhabditida</taxon>
        <taxon>Spirurina</taxon>
        <taxon>Spiruromorpha</taxon>
        <taxon>Filarioidea</taxon>
        <taxon>Onchocercidae</taxon>
        <taxon>Brugia</taxon>
    </lineage>
</organism>
<dbReference type="PROSITE" id="PS50143">
    <property type="entry name" value="BIR_REPEAT_2"/>
    <property type="match status" value="1"/>
</dbReference>
<proteinExistence type="predicted"/>
<keyword evidence="1" id="KW-0479">Metal-binding</keyword>
<evidence type="ECO:0000256" key="2">
    <source>
        <dbReference type="ARBA" id="ARBA00022833"/>
    </source>
</evidence>
<dbReference type="GO" id="GO:0046872">
    <property type="term" value="F:metal ion binding"/>
    <property type="evidence" value="ECO:0007669"/>
    <property type="project" value="UniProtKB-KW"/>
</dbReference>
<accession>A0A0I9N6U9</accession>
<sequence>MSNSANQYVTAALTDLIDYDNISTSNVNDERFIVVPIMELPLNYSALNSPEILYLDGTNQILLRCVNGLTMIFDATFESTSPLATYRLNPNARIVYNKHSGTLAVADSKMLCFRQDYGGTFLLKTALKRPSNKTVSVELPLDEATKFLQIVTNDTDSEDILKQRPALRKFISQLRIAVANLSPNTMESVVVEANGKELLEQLRPLETPGENNGTEVPPEWMSFVWPYISTLGERVRLMLNPDHPYNFDYSPEWKGLNKDMMASEAARRLTFQNWPHMEYRWALPCQMAEAGFYHQPNSAGDDRVLCFSCFVCLVCWEPSDEPWSEHERHSPKCRFVHNYTNPNVPLVLTMSALSPFIHHIQVNHTSSLIFSVGSGDWIAVASKESAEVHLWRMGSVVQVKQWFTLNSEKFFSAVLDCMVEESDSLPRRTQRVTWSDDLTNYLINTSGDEEAQQSSAVKGSSSDECLLKSALSALLFESNCEVVITALCTTGKPCLGDSSIGIMTRKSFEQNQTLVVVAVSVDDTKLNTVCQQNQSSLESEISTLNTMNRAHEFIDMPPRIVSGPRSVDDAINSSASFRPFLALYQLDCVDSFGSRKRTTSTCQEDSKPVGNKSLHFSTADEADFTEGVLLMDTADGTVFEWSDSAYGEHSGFVDLSTGEENGAIDGPSKTDAKYDEKGYVSVSYEAPSMDVSFVQCFRLPAAVDNTSMEISAIIPMQNIFLVVVVNSIESTVDGIQSAILIYLIHFGKITVDVQREPLKAYYYKNFRIMQFSLTNMDFIHTSLESYTNNDYFDGGVIRTMDDMVYFINLNTNKLYPLCDEKVAQFAVMDNGKVTLLTRNSGKLITVQVEQSSSHPTAYDDEDVAVAALFSKMSKMSDSQQSNVPKNIDREAAQNLPSRSYDMTSIMASEYLSTAGLRRIWKLTRSDIGGPTKNATYRLPYHFSGQSGYHLIAPPGWSEVPANQRARKYFTENRPVEGVNRKWFYQSDYQHSNDLHIFELLHFQHGLRVSHIDIFLNFHETCLACPDIELRLYRRKSNTDGISSPLKIHSQASLSGSVDMEEVEAQCDLLAGPYHCAEYVDLNSHSAKIQLPGIVFLPQPIKKGVNVIGFKSVSYYLVLRALSDFSLDQAITAMKINERDKFKAAGIQSKTKSSSKRRIDDIEFTELSQPSITATGDYFVHDLTDRRGVQWIDELVITVVKAKRAIDPNERIERHALIETTDLHNNIVMLAAGIAPKILPAQKARTEGEKLHQQSLAIGIIEWLIDNWVNTSSQTYLSSFAEMIIENVDAIFVNCFIISPRSISHKWSATLMYLLRSDICFIKEFEWKAKHQLTGNLNIELILMAVMKTNDVSCGELLNTLLNAFTNTLTLVGIAWKQCWDGSVHDKLATEYNLSGLPTELVMYEWPRSVLSICQRTATVTTKLNGPSESAHATAFPPETPTLIAYKWSSTTDGDGKGNNAMKPSQNSGTSRYKKISTADSRIFIKDCADANTNISELTAENEIDWLAMFNISTDFTKEIFENITEANPALNSQRECKYQTVTTSTQLSGLLETEPLTFSVIYASDHVKVENMETGCITEVDCTSAPIGHTENEGPVPLKIMDITQTILNKKSEQNTGNDSGISKLGLQDLSADLNARMTLIAMEQAQTKDDSAVGNAEQSSQTVAQGLATQGSSASTFGIPTTPKTTPFMTPTPLSPSHLSPINSEPNLAYMMENESADASEESQETSDKGAEIRSHIPSLVSMISSDIFKLPSQKFLLMERISFGSRKFVILDFGMPVLLTDLFIPSVAEIAAISIDVWLLGENVDGQRLLVTTDICRKSISVQDLQPFMRIRFVKITYVGRQLYSTACKIPVGLFFGHRFFSSWQAHSYPFMQKECVPVNQQKKMAVALSHLRQLCEDLRCKHQLVSAELHRLVDECACEEEVKQVYRECVQLSLQWNIVVGVIHRLELEHLPSCDSEQNLEKTLLGSWSECSPDQLQTIAIELFSLLTRATHLIDIRTVALKTFANESDASAQSCYPSEAKYARIKRKEMLEVNLPPTEEIVLLPKFSLDDAVTLFVLFCVPVVPRLQVGCITWLFHHGSESEWWPLFFPRVLKEIFSTQLRKHDHKIFLQLSFLCNHSVKSSSKQIFIILELFNLIKEIAAGVFDNYAVVRQCPNNLNVNLLCWSLMLLSSAFDVIVYNKKKNNRWAFIGGEYSRIITSSEKDDSVPRYHKKKLLKFGDNGEKTTESLKNISCATLKNQLETLWEKHLKVMEAMKANMKMSKALNTKMQKKVEIEKKIHDLSPPNKMDHSVFDGTDFSTELTEEMHTTLLPFLDEQQIEEILAKKYIHHQSPDLKTSPDSSELALKKAISMANKSSSRSRCRQYNIRLKLPHEPCVDVARKLITLLCNFEKQLPTLTKLIICKVVARICISASHHAIPLICVLEGPIDKLIKIGLEEQGSDLLKFAVLHLILDVIEAESRSASKLNASSKNQIFMKTKDSETSGISEELDSLCMHHTGCHFVDIIHRAKSKNEIAEDVKGRKSTGITAIVCCLPEVLCGAKTSRSFSIANYDEQPELGSELLETLIHQILLNTRQAVVPSGPNDEIRSHTYQRKAKEMITEKLAKGERFCYVFRWIDDLLETDEQAARSCNGDVESYLEIMETQTSDTAYEKRTTTSKSAFIACCISECTACLNNRKADEFIHGLSSSSLIAEPESSSPPSAPESPMLRMANTEMKESGYKTAENGEDMEMIKNTVTANDTFEYGQLGTQSLFNFAIQCGEASMETEPCSSASSVFSESKVKKHIEKWVPVKWMPKIAVNREIYVEHTMANFLSELRLTKNDILIQPCSFLYPDHLTQQLGLNQHIHCMNMDFLADVITRYSIRDLTRWRPCLLSHPRLPENETTHAQFGETLNATSAALGRFVQSISLNDSDETVQQLLTFCLDFEAGLIYSTKKLPAIGRCILPAENIISIVNFAVMSNSLSEHLWVLILRTLDLIIKNNSIATTLLIESPYFCKLINNFLVENISRINQSLTIGPSTVYAFKSFITRLHGSHDVALRGILCIKILTVLKDISSQQNYLINFSYPIDCLVELLNIMTNYASDYVSVPPQELAGYISSSIHTARNFIHYYKTSGSCSLVSNDSYLRPNTCFQATQKIPVSVQYACENTDLPYYPYVFELWGQYGPHYSQLSDQFVDPKQSSATRVHSLNRLSSLPCWQNQSNMFRHVMLSQVACYLDRSSDVSDHLLSSFPIAVEELFEIVAACESAIPDVNLISLENWSHVTLGDQALSILLQISQRVSSETKRLFEIAVQVIKRCVIPSNYSLSKPLAFAFIQMLGLKHNQIYFAELGGHLIVAHELERSILASTNDWTAPISVPLMRQLASLSTQVAGGNDYGWQVSKKLQTGVRDDGLYNYAPLCTISSEQTLNVSGQLLSLIAVAAPHRTRSANWSYHFNEGSKEWFDITLSLPYHIVLHEVQIRPHVPALSTAPAAVQVELCSETSLTQWYNLGAPLSTTGYSKIRISTDSYKLPVIAVRLYFKKPPDSTNLSLSQILLLGMNFTASLSHTCSKNMDFVQWLSIMVQLCYLEKYCVWQYAPELPRAVVALFLGRPLSSLVYQRISEFCCQIDNERTKPYSIVELIFQYIEQGSTVTNESLEWLPNLIFTLCAQKEHQICIIKQCQVLRGVTSLITSGNYKKPLRDVAAVLIWTASCIIWHNINVEERHFDTLALCINLTPQLLPFLCKMAVDVSEQCNDTLAKSASWLLCSLMRGAPNLLRNALKEIGLLDMNDKPKRDVPQSAFTVVQRMCQSRTSILHLHSLGLLQYWVELIITYSEETNMEHMSLLISIVRCLASLCCIEDVVKFLDFMGGSRFFNSLIKCVVRCAASPGDMIRPSGKQSIKLENATITLLSQCVTVGGSHRQRIAHVLCSLLKSTGSFNGAIQQMILKCIFDDEMIPVKAVDEDTSICFPSLDIPNRILHPFFGCTRRERFLKVSLYTSMDEISALHKSASDFRQLTKIRAPMDESQFFSSLVTNQDLMTAIPSRLMIRSCVSLVEIMGDWKIGQLVGDLFVSGRLTSSAWKGKMAGGDIPKIAVEDSADGYYTVALSFVQRSNLKDSTSVMSDQKLDTMLTEQTSTLQYFARANGLALLALHLQVHYPTFNSSAIIPSFRDSKRKSVEQRWLIDSSETIAMNEIFPSGYACPTSIFSSSDLPAGEPVYSTLYVPVFGGEADSGPGYEDFEYIDSVASGEMKGWTYYPLFSQTDNSGSHAAPKKLQKIGPQPSNQALSIGLSPHVVVAFSIFLRLEGYAELLVTYDRKRAKRLLRLAMGVITTETSLVNKPQMFKSGVFKATQPQSQSKQKSEYENLGSLPFVVLEELFNKYLPYTSVGRSLREAAVTSGVLDVLLDCLAHYSHQKHREKSIRPSCLPPAPETAVLVERLLRGWMESEQSSYERASCGTTTDERINSSGNAAPAMSSASTVTQQHNFWAKGTGFGSGTTQQQWNVDLHVLKRKQDEQNVTHLLKVLSSFLYPKVKDYLKVENNWTVDISGHNAVAPLTSLHPEYTETHGRSQNISLISVPDLKDSTSVMSDQKLDTMLTEQTSTLQYFARANGLALLALHLQVHYPTFNSSAIIPSFRDSKRKSVEQRWLIDSSETIAMNEIFPSGYACPTSIFSSSDLPAGEPVYSTLYVPVFGGEADSGPGYEDFEYIDSVASGEMKGWTYYPLFSQTDNSGSHAAVSPIF</sequence>